<reference evidence="1" key="1">
    <citation type="submission" date="2022-08" db="EMBL/GenBank/DDBJ databases">
        <title>Genome Sequence of Fusarium decemcellulare.</title>
        <authorList>
            <person name="Buettner E."/>
        </authorList>
    </citation>
    <scope>NUCLEOTIDE SEQUENCE</scope>
    <source>
        <strain evidence="1">Babe19</strain>
    </source>
</reference>
<proteinExistence type="predicted"/>
<evidence type="ECO:0000313" key="1">
    <source>
        <dbReference type="EMBL" id="KAJ3528020.1"/>
    </source>
</evidence>
<gene>
    <name evidence="1" type="ORF">NM208_g10415</name>
</gene>
<name>A0ACC1RY12_9HYPO</name>
<evidence type="ECO:0000313" key="2">
    <source>
        <dbReference type="Proteomes" id="UP001148629"/>
    </source>
</evidence>
<sequence>MQLPLPSLLATATGITGSAWASGAIAALSLVGIPAALSAPSTSATVWASIFNHGVAIMPKFAGTTAIAYLFAAYDAHQNGRSWKGLVAGAVLTVAIVPYTVVFMTPTNNLLLGAAQETLVASKEEVTRLIGKWSTLNLIRSLFPLAGTVAGFMALSQNL</sequence>
<dbReference type="Proteomes" id="UP001148629">
    <property type="component" value="Unassembled WGS sequence"/>
</dbReference>
<comment type="caution">
    <text evidence="1">The sequence shown here is derived from an EMBL/GenBank/DDBJ whole genome shotgun (WGS) entry which is preliminary data.</text>
</comment>
<accession>A0ACC1RY12</accession>
<dbReference type="EMBL" id="JANRMS010001469">
    <property type="protein sequence ID" value="KAJ3528020.1"/>
    <property type="molecule type" value="Genomic_DNA"/>
</dbReference>
<organism evidence="1 2">
    <name type="scientific">Fusarium decemcellulare</name>
    <dbReference type="NCBI Taxonomy" id="57161"/>
    <lineage>
        <taxon>Eukaryota</taxon>
        <taxon>Fungi</taxon>
        <taxon>Dikarya</taxon>
        <taxon>Ascomycota</taxon>
        <taxon>Pezizomycotina</taxon>
        <taxon>Sordariomycetes</taxon>
        <taxon>Hypocreomycetidae</taxon>
        <taxon>Hypocreales</taxon>
        <taxon>Nectriaceae</taxon>
        <taxon>Fusarium</taxon>
        <taxon>Fusarium decemcellulare species complex</taxon>
    </lineage>
</organism>
<protein>
    <submittedName>
        <fullName evidence="1">Uncharacterized protein</fullName>
    </submittedName>
</protein>
<keyword evidence="2" id="KW-1185">Reference proteome</keyword>